<keyword evidence="10 14" id="KW-0798">TonB box</keyword>
<accession>A0AB37UH47</accession>
<feature type="compositionally biased region" description="Pro residues" evidence="15">
    <location>
        <begin position="234"/>
        <end position="243"/>
    </location>
</feature>
<dbReference type="InterPro" id="IPR021731">
    <property type="entry name" value="AMIN_dom"/>
</dbReference>
<keyword evidence="12 13" id="KW-0998">Cell outer membrane</keyword>
<evidence type="ECO:0000256" key="15">
    <source>
        <dbReference type="SAM" id="MobiDB-lite"/>
    </source>
</evidence>
<keyword evidence="4 13" id="KW-1134">Transmembrane beta strand</keyword>
<dbReference type="NCBIfam" id="TIGR01783">
    <property type="entry name" value="TonB-siderophor"/>
    <property type="match status" value="1"/>
</dbReference>
<dbReference type="SUPFAM" id="SSF56935">
    <property type="entry name" value="Porins"/>
    <property type="match status" value="1"/>
</dbReference>
<dbReference type="Gene3D" id="2.40.170.20">
    <property type="entry name" value="TonB-dependent receptor, beta-barrel domain"/>
    <property type="match status" value="1"/>
</dbReference>
<dbReference type="InterPro" id="IPR000531">
    <property type="entry name" value="Beta-barrel_TonB"/>
</dbReference>
<organism evidence="19 20">
    <name type="scientific">Chroococcidiopsis cubana SAG 39.79</name>
    <dbReference type="NCBI Taxonomy" id="388085"/>
    <lineage>
        <taxon>Bacteria</taxon>
        <taxon>Bacillati</taxon>
        <taxon>Cyanobacteriota</taxon>
        <taxon>Cyanophyceae</taxon>
        <taxon>Chroococcidiopsidales</taxon>
        <taxon>Chroococcidiopsidaceae</taxon>
        <taxon>Chroococcidiopsis</taxon>
    </lineage>
</organism>
<dbReference type="PANTHER" id="PTHR32552">
    <property type="entry name" value="FERRICHROME IRON RECEPTOR-RELATED"/>
    <property type="match status" value="1"/>
</dbReference>
<dbReference type="InterPro" id="IPR036942">
    <property type="entry name" value="Beta-barrel_TonB_sf"/>
</dbReference>
<dbReference type="GO" id="GO:0009279">
    <property type="term" value="C:cell outer membrane"/>
    <property type="evidence" value="ECO:0007669"/>
    <property type="project" value="UniProtKB-SubCell"/>
</dbReference>
<dbReference type="AlphaFoldDB" id="A0AB37UH47"/>
<keyword evidence="20" id="KW-1185">Reference proteome</keyword>
<keyword evidence="9" id="KW-0406">Ion transport</keyword>
<dbReference type="GO" id="GO:0015344">
    <property type="term" value="F:siderophore uptake transmembrane transporter activity"/>
    <property type="evidence" value="ECO:0007669"/>
    <property type="project" value="TreeGrafter"/>
</dbReference>
<dbReference type="FunFam" id="2.40.170.20:FF:000005">
    <property type="entry name" value="TonB-dependent siderophore receptor"/>
    <property type="match status" value="1"/>
</dbReference>
<sequence>MRVWWFADLMRLGSILVSGSLVGALALPSWAQVSAYQGEQAAGEIEGSAKPRLTTNSQQGVGEARRRHRPATTVAEWLAQSPSANDSQLPTQIAGVRLNPTKNGIELILETTSGEPLQVLTSSYGQTFVANIPNSQLALPEGKMFRADNPAAGIATVTVTQPTASGIRVSVIGKAGVPTTRIVQSNRALVFNLSAPVNPTVVPPTVQPPQLPLSQGETAQPQPPTKPEQVTPAPATPQQPTKPAPGGEEIEIVVTGEQEGYRIPDASIGTKTDTPLRDIPASIQIVPQQVLQERQARSIADGLENVSGVAPITGPAGTRNYFTIRGFAYNNFLVNGIPDPQISSDGSFANIERLEVLKGPASVLYGETGEGSIGGLVNFVTKQPLRDPFYEVSVSAARFDDYQGIIDFSGPLNDSKTVLYRFIASYRNSESFIDFNESQEFFVAPTLSFSLGQNTDLIVEGDVNAMERNGQQPYGVPAVGTVLPNPNGEIDRSFNPTGPQTDNLTINGRVGYRLEHRFNQNWKLRNAFRYTFYDDDDRDGAPSFSGESLAEDNRTLNRAASVGSQFYDFYYLSTDLLGEFRTGSIDHQLLFGFSLSRNEIELTFEQDSPAAPVDIFNPVFDQTFVRSGILETDSLTTRDTLGIYLQDQIALAENLKLLLGGRVDFFEERALDRLADEETTQSDTAFSPRVGIVYQPIPAISLYGSFTRSFSPSIGVSASGDPFVPERGKQYEVGIKADVNDRLSATLALYDLTRSNVTSTDPEDPDFSIQTGEQNSQGIELDVRGEILPGWNIIGGYAYTDAKVTEDTEIPVGNRLYLAPEHMFNLWTSYKIQTGSLQGLGFGLGFSYIGERPGDLENSFDLPSYFRTDAAIFYERDAFRAALNFRNLFDVEYYSGAYSIDRVFRGDPFTVQGTVSWQF</sequence>
<evidence type="ECO:0000256" key="8">
    <source>
        <dbReference type="ARBA" id="ARBA00023004"/>
    </source>
</evidence>
<dbReference type="InterPro" id="IPR037066">
    <property type="entry name" value="Plug_dom_sf"/>
</dbReference>
<keyword evidence="7" id="KW-0732">Signal</keyword>
<dbReference type="Pfam" id="PF07715">
    <property type="entry name" value="Plug"/>
    <property type="match status" value="1"/>
</dbReference>
<dbReference type="PANTHER" id="PTHR32552:SF68">
    <property type="entry name" value="FERRICHROME OUTER MEMBRANE TRANSPORTER_PHAGE RECEPTOR"/>
    <property type="match status" value="1"/>
</dbReference>
<evidence type="ECO:0000256" key="3">
    <source>
        <dbReference type="ARBA" id="ARBA00022448"/>
    </source>
</evidence>
<gene>
    <name evidence="19" type="ORF">DSM107010_40180</name>
</gene>
<dbReference type="InterPro" id="IPR039426">
    <property type="entry name" value="TonB-dep_rcpt-like"/>
</dbReference>
<dbReference type="Gene3D" id="2.170.130.10">
    <property type="entry name" value="TonB-dependent receptor, plug domain"/>
    <property type="match status" value="1"/>
</dbReference>
<evidence type="ECO:0000313" key="20">
    <source>
        <dbReference type="Proteomes" id="UP000282574"/>
    </source>
</evidence>
<dbReference type="GO" id="GO:0038023">
    <property type="term" value="F:signaling receptor activity"/>
    <property type="evidence" value="ECO:0007669"/>
    <property type="project" value="InterPro"/>
</dbReference>
<keyword evidence="8" id="KW-0408">Iron</keyword>
<dbReference type="Pfam" id="PF11741">
    <property type="entry name" value="AMIN"/>
    <property type="match status" value="1"/>
</dbReference>
<comment type="similarity">
    <text evidence="2 13 14">Belongs to the TonB-dependent receptor family.</text>
</comment>
<evidence type="ECO:0000256" key="7">
    <source>
        <dbReference type="ARBA" id="ARBA00022729"/>
    </source>
</evidence>
<evidence type="ECO:0000256" key="2">
    <source>
        <dbReference type="ARBA" id="ARBA00009810"/>
    </source>
</evidence>
<keyword evidence="19" id="KW-0675">Receptor</keyword>
<keyword evidence="11 13" id="KW-0472">Membrane</keyword>
<evidence type="ECO:0000256" key="9">
    <source>
        <dbReference type="ARBA" id="ARBA00023065"/>
    </source>
</evidence>
<keyword evidence="5" id="KW-0410">Iron transport</keyword>
<feature type="compositionally biased region" description="Pro residues" evidence="15">
    <location>
        <begin position="202"/>
        <end position="211"/>
    </location>
</feature>
<dbReference type="GO" id="GO:0015891">
    <property type="term" value="P:siderophore transport"/>
    <property type="evidence" value="ECO:0007669"/>
    <property type="project" value="InterPro"/>
</dbReference>
<feature type="region of interest" description="Disordered" evidence="15">
    <location>
        <begin position="202"/>
        <end position="246"/>
    </location>
</feature>
<evidence type="ECO:0000256" key="1">
    <source>
        <dbReference type="ARBA" id="ARBA00004571"/>
    </source>
</evidence>
<keyword evidence="6 13" id="KW-0812">Transmembrane</keyword>
<dbReference type="Proteomes" id="UP000282574">
    <property type="component" value="Unassembled WGS sequence"/>
</dbReference>
<feature type="domain" description="TonB-dependent receptor plug" evidence="17">
    <location>
        <begin position="276"/>
        <end position="369"/>
    </location>
</feature>
<evidence type="ECO:0000256" key="12">
    <source>
        <dbReference type="ARBA" id="ARBA00023237"/>
    </source>
</evidence>
<evidence type="ECO:0000259" key="17">
    <source>
        <dbReference type="Pfam" id="PF07715"/>
    </source>
</evidence>
<evidence type="ECO:0000256" key="5">
    <source>
        <dbReference type="ARBA" id="ARBA00022496"/>
    </source>
</evidence>
<dbReference type="EMBL" id="RSCK01000038">
    <property type="protein sequence ID" value="RUT10665.1"/>
    <property type="molecule type" value="Genomic_DNA"/>
</dbReference>
<name>A0AB37UH47_9CYAN</name>
<dbReference type="PROSITE" id="PS52016">
    <property type="entry name" value="TONB_DEPENDENT_REC_3"/>
    <property type="match status" value="1"/>
</dbReference>
<feature type="region of interest" description="Disordered" evidence="15">
    <location>
        <begin position="44"/>
        <end position="67"/>
    </location>
</feature>
<dbReference type="RefSeq" id="WP_127023794.1">
    <property type="nucleotide sequence ID" value="NZ_JAVKZF010000001.1"/>
</dbReference>
<dbReference type="InterPro" id="IPR010105">
    <property type="entry name" value="TonB_sidphr_rcpt"/>
</dbReference>
<proteinExistence type="inferred from homology"/>
<feature type="domain" description="AMIN" evidence="18">
    <location>
        <begin position="96"/>
        <end position="175"/>
    </location>
</feature>
<comment type="caution">
    <text evidence="19">The sequence shown here is derived from an EMBL/GenBank/DDBJ whole genome shotgun (WGS) entry which is preliminary data.</text>
</comment>
<comment type="subcellular location">
    <subcellularLocation>
        <location evidence="1 13">Cell outer membrane</location>
        <topology evidence="1 13">Multi-pass membrane protein</topology>
    </subcellularLocation>
</comment>
<evidence type="ECO:0000256" key="14">
    <source>
        <dbReference type="RuleBase" id="RU003357"/>
    </source>
</evidence>
<dbReference type="CDD" id="cd01347">
    <property type="entry name" value="ligand_gated_channel"/>
    <property type="match status" value="1"/>
</dbReference>
<evidence type="ECO:0000259" key="16">
    <source>
        <dbReference type="Pfam" id="PF00593"/>
    </source>
</evidence>
<evidence type="ECO:0000256" key="4">
    <source>
        <dbReference type="ARBA" id="ARBA00022452"/>
    </source>
</evidence>
<keyword evidence="3 13" id="KW-0813">Transport</keyword>
<dbReference type="Pfam" id="PF00593">
    <property type="entry name" value="TonB_dep_Rec_b-barrel"/>
    <property type="match status" value="1"/>
</dbReference>
<evidence type="ECO:0000256" key="13">
    <source>
        <dbReference type="PROSITE-ProRule" id="PRU01360"/>
    </source>
</evidence>
<evidence type="ECO:0000259" key="18">
    <source>
        <dbReference type="Pfam" id="PF11741"/>
    </source>
</evidence>
<reference evidence="19 20" key="1">
    <citation type="journal article" date="2019" name="Genome Biol. Evol.">
        <title>Day and night: Metabolic profiles and evolutionary relationships of six axenic non-marine cyanobacteria.</title>
        <authorList>
            <person name="Will S.E."/>
            <person name="Henke P."/>
            <person name="Boedeker C."/>
            <person name="Huang S."/>
            <person name="Brinkmann H."/>
            <person name="Rohde M."/>
            <person name="Jarek M."/>
            <person name="Friedl T."/>
            <person name="Seufert S."/>
            <person name="Schumacher M."/>
            <person name="Overmann J."/>
            <person name="Neumann-Schaal M."/>
            <person name="Petersen J."/>
        </authorList>
    </citation>
    <scope>NUCLEOTIDE SEQUENCE [LARGE SCALE GENOMIC DNA]</scope>
    <source>
        <strain evidence="19 20">SAG 39.79</strain>
    </source>
</reference>
<feature type="domain" description="TonB-dependent receptor-like beta-barrel" evidence="16">
    <location>
        <begin position="464"/>
        <end position="888"/>
    </location>
</feature>
<evidence type="ECO:0000256" key="11">
    <source>
        <dbReference type="ARBA" id="ARBA00023136"/>
    </source>
</evidence>
<evidence type="ECO:0000313" key="19">
    <source>
        <dbReference type="EMBL" id="RUT10665.1"/>
    </source>
</evidence>
<dbReference type="InterPro" id="IPR012910">
    <property type="entry name" value="Plug_dom"/>
</dbReference>
<evidence type="ECO:0000256" key="10">
    <source>
        <dbReference type="ARBA" id="ARBA00023077"/>
    </source>
</evidence>
<protein>
    <submittedName>
        <fullName evidence="19">Ferrichrome-iron receptor</fullName>
    </submittedName>
</protein>
<evidence type="ECO:0000256" key="6">
    <source>
        <dbReference type="ARBA" id="ARBA00022692"/>
    </source>
</evidence>